<keyword evidence="3" id="KW-1185">Reference proteome</keyword>
<evidence type="ECO:0000313" key="3">
    <source>
        <dbReference type="Proteomes" id="UP001500067"/>
    </source>
</evidence>
<comment type="caution">
    <text evidence="2">The sequence shown here is derived from an EMBL/GenBank/DDBJ whole genome shotgun (WGS) entry which is preliminary data.</text>
</comment>
<sequence length="73" mass="7747">MKKLFPLMVVAVAASMFTSCKKDYTCTCTITTGSTTVTQPYALGKQSKSDAKDACDKMSATYTTALSTASCKL</sequence>
<evidence type="ECO:0000313" key="2">
    <source>
        <dbReference type="EMBL" id="GAA4462103.1"/>
    </source>
</evidence>
<proteinExistence type="predicted"/>
<feature type="signal peptide" evidence="1">
    <location>
        <begin position="1"/>
        <end position="21"/>
    </location>
</feature>
<reference evidence="3" key="1">
    <citation type="journal article" date="2019" name="Int. J. Syst. Evol. Microbiol.">
        <title>The Global Catalogue of Microorganisms (GCM) 10K type strain sequencing project: providing services to taxonomists for standard genome sequencing and annotation.</title>
        <authorList>
            <consortium name="The Broad Institute Genomics Platform"/>
            <consortium name="The Broad Institute Genome Sequencing Center for Infectious Disease"/>
            <person name="Wu L."/>
            <person name="Ma J."/>
        </authorList>
    </citation>
    <scope>NUCLEOTIDE SEQUENCE [LARGE SCALE GENOMIC DNA]</scope>
    <source>
        <strain evidence="3">JCM 32105</strain>
    </source>
</reference>
<accession>A0ABP8N9Z4</accession>
<organism evidence="2 3">
    <name type="scientific">Nemorincola caseinilytica</name>
    <dbReference type="NCBI Taxonomy" id="2054315"/>
    <lineage>
        <taxon>Bacteria</taxon>
        <taxon>Pseudomonadati</taxon>
        <taxon>Bacteroidota</taxon>
        <taxon>Chitinophagia</taxon>
        <taxon>Chitinophagales</taxon>
        <taxon>Chitinophagaceae</taxon>
        <taxon>Nemorincola</taxon>
    </lineage>
</organism>
<dbReference type="Proteomes" id="UP001500067">
    <property type="component" value="Unassembled WGS sequence"/>
</dbReference>
<dbReference type="EMBL" id="BAABFA010000007">
    <property type="protein sequence ID" value="GAA4462103.1"/>
    <property type="molecule type" value="Genomic_DNA"/>
</dbReference>
<name>A0ABP8N9Z4_9BACT</name>
<feature type="chain" id="PRO_5046499832" description="Lipoprotein" evidence="1">
    <location>
        <begin position="22"/>
        <end position="73"/>
    </location>
</feature>
<dbReference type="PROSITE" id="PS51257">
    <property type="entry name" value="PROKAR_LIPOPROTEIN"/>
    <property type="match status" value="1"/>
</dbReference>
<evidence type="ECO:0008006" key="4">
    <source>
        <dbReference type="Google" id="ProtNLM"/>
    </source>
</evidence>
<gene>
    <name evidence="2" type="ORF">GCM10023093_08010</name>
</gene>
<keyword evidence="1" id="KW-0732">Signal</keyword>
<dbReference type="RefSeq" id="WP_345078906.1">
    <property type="nucleotide sequence ID" value="NZ_BAABFA010000007.1"/>
</dbReference>
<evidence type="ECO:0000256" key="1">
    <source>
        <dbReference type="SAM" id="SignalP"/>
    </source>
</evidence>
<protein>
    <recommendedName>
        <fullName evidence="4">Lipoprotein</fullName>
    </recommendedName>
</protein>